<dbReference type="Proteomes" id="UP000809587">
    <property type="component" value="Unassembled WGS sequence"/>
</dbReference>
<dbReference type="RefSeq" id="WP_204961473.1">
    <property type="nucleotide sequence ID" value="NZ_JAFEUO010000009.1"/>
</dbReference>
<accession>A0ABS2JKW3</accession>
<organism evidence="2 3">
    <name type="scientific">Micromonospora humidisoli</name>
    <dbReference type="NCBI Taxonomy" id="2807622"/>
    <lineage>
        <taxon>Bacteria</taxon>
        <taxon>Bacillati</taxon>
        <taxon>Actinomycetota</taxon>
        <taxon>Actinomycetes</taxon>
        <taxon>Micromonosporales</taxon>
        <taxon>Micromonosporaceae</taxon>
        <taxon>Micromonospora</taxon>
    </lineage>
</organism>
<dbReference type="InterPro" id="IPR032710">
    <property type="entry name" value="NTF2-like_dom_sf"/>
</dbReference>
<reference evidence="2 3" key="1">
    <citation type="submission" date="2021-02" db="EMBL/GenBank/DDBJ databases">
        <authorList>
            <person name="Lee D.-H."/>
        </authorList>
    </citation>
    <scope>NUCLEOTIDE SEQUENCE [LARGE SCALE GENOMIC DNA]</scope>
    <source>
        <strain evidence="2 3">MMS20-R2-29</strain>
    </source>
</reference>
<evidence type="ECO:0000313" key="3">
    <source>
        <dbReference type="Proteomes" id="UP000809587"/>
    </source>
</evidence>
<feature type="domain" description="SnoaL-like" evidence="1">
    <location>
        <begin position="20"/>
        <end position="120"/>
    </location>
</feature>
<dbReference type="InterPro" id="IPR037401">
    <property type="entry name" value="SnoaL-like"/>
</dbReference>
<proteinExistence type="predicted"/>
<dbReference type="Pfam" id="PF12680">
    <property type="entry name" value="SnoaL_2"/>
    <property type="match status" value="1"/>
</dbReference>
<gene>
    <name evidence="2" type="ORF">JQN84_27515</name>
</gene>
<evidence type="ECO:0000259" key="1">
    <source>
        <dbReference type="Pfam" id="PF12680"/>
    </source>
</evidence>
<comment type="caution">
    <text evidence="2">The sequence shown here is derived from an EMBL/GenBank/DDBJ whole genome shotgun (WGS) entry which is preliminary data.</text>
</comment>
<evidence type="ECO:0000313" key="2">
    <source>
        <dbReference type="EMBL" id="MBM7086281.1"/>
    </source>
</evidence>
<sequence length="132" mass="14352">MTTAIDHESLVRSAEEHGNRYIEAFNSGDLAVIDAMYTEDAISVWEPGNPLSGDARREALAEFIAQRPRMTATLRESHVTGTAALLVVDWAIDVPLEDGGTEHLEGVGLDVLRMGPDGNWRFAVDNPFGTDA</sequence>
<keyword evidence="3" id="KW-1185">Reference proteome</keyword>
<protein>
    <submittedName>
        <fullName evidence="2">DUF4440 domain-containing protein</fullName>
    </submittedName>
</protein>
<dbReference type="SUPFAM" id="SSF54427">
    <property type="entry name" value="NTF2-like"/>
    <property type="match status" value="1"/>
</dbReference>
<dbReference type="EMBL" id="JAFEUO010000009">
    <property type="protein sequence ID" value="MBM7086281.1"/>
    <property type="molecule type" value="Genomic_DNA"/>
</dbReference>
<name>A0ABS2JKW3_9ACTN</name>
<dbReference type="Gene3D" id="3.10.450.50">
    <property type="match status" value="1"/>
</dbReference>